<dbReference type="PATRIC" id="fig|66969.6.peg.2411"/>
<evidence type="ECO:0000256" key="1">
    <source>
        <dbReference type="SAM" id="MobiDB-lite"/>
    </source>
</evidence>
<organism evidence="2 3">
    <name type="scientific">Legionella waltersii</name>
    <dbReference type="NCBI Taxonomy" id="66969"/>
    <lineage>
        <taxon>Bacteria</taxon>
        <taxon>Pseudomonadati</taxon>
        <taxon>Pseudomonadota</taxon>
        <taxon>Gammaproteobacteria</taxon>
        <taxon>Legionellales</taxon>
        <taxon>Legionellaceae</taxon>
        <taxon>Legionella</taxon>
    </lineage>
</organism>
<gene>
    <name evidence="2" type="ORF">Lwal_2218</name>
</gene>
<dbReference type="EMBL" id="LNZB01000051">
    <property type="protein sequence ID" value="KTD76496.1"/>
    <property type="molecule type" value="Genomic_DNA"/>
</dbReference>
<protein>
    <submittedName>
        <fullName evidence="2">Uncharacterized protein</fullName>
    </submittedName>
</protein>
<proteinExistence type="predicted"/>
<feature type="compositionally biased region" description="Polar residues" evidence="1">
    <location>
        <begin position="358"/>
        <end position="373"/>
    </location>
</feature>
<sequence length="422" mass="47740">MTYTCEEIQKLEHPYQELGSSDSLAEHHTELNKLNEEQKIAVASRMVLDCPNEEMKGFRHVIEAANTTHRNDQDTFYPYLSQAYEVKQRLVALTDLRNKAPHLLLLDKEFDDELFTKFNTLALNVVNKCELSIAVRLAQSTPEKNRSQIARNLNNVFRETVFAGKVSQAFAISRDIERLLLGDKPYDFFNSREYNHDACVEFSELFNCTKGKESSIAAKLALSTPTEKRSAIAGLIKTLSPEGELTSRTSAAFELQRNIELTLLGDNPEQFFTSPAFDADLCLEFAELFPPLLKGKEQLIGEKLSCQEQQVIAEIGRKLEWINPNAANQDSTFRLIASAMTNKKESALKAPSVRLQEPTPTRTDQTTKSPSSRVDTEKPAMQFQHSLFDRKSSTPLLATIREEDSDEEENEESSCSHLCGFW</sequence>
<dbReference type="Proteomes" id="UP000054729">
    <property type="component" value="Unassembled WGS sequence"/>
</dbReference>
<dbReference type="STRING" id="66969.Lwal_2218"/>
<name>A0A0W1A5M5_9GAMM</name>
<feature type="compositionally biased region" description="Acidic residues" evidence="1">
    <location>
        <begin position="403"/>
        <end position="412"/>
    </location>
</feature>
<evidence type="ECO:0000313" key="3">
    <source>
        <dbReference type="Proteomes" id="UP000054729"/>
    </source>
</evidence>
<accession>A0A0W1A5M5</accession>
<comment type="caution">
    <text evidence="2">The sequence shown here is derived from an EMBL/GenBank/DDBJ whole genome shotgun (WGS) entry which is preliminary data.</text>
</comment>
<reference evidence="2 3" key="1">
    <citation type="submission" date="2015-11" db="EMBL/GenBank/DDBJ databases">
        <title>Genomic analysis of 38 Legionella species identifies large and diverse effector repertoires.</title>
        <authorList>
            <person name="Burstein D."/>
            <person name="Amaro F."/>
            <person name="Zusman T."/>
            <person name="Lifshitz Z."/>
            <person name="Cohen O."/>
            <person name="Gilbert J.A."/>
            <person name="Pupko T."/>
            <person name="Shuman H.A."/>
            <person name="Segal G."/>
        </authorList>
    </citation>
    <scope>NUCLEOTIDE SEQUENCE [LARGE SCALE GENOMIC DNA]</scope>
    <source>
        <strain evidence="2 3">ATCC 51914</strain>
    </source>
</reference>
<dbReference type="OrthoDB" id="5652954at2"/>
<evidence type="ECO:0000313" key="2">
    <source>
        <dbReference type="EMBL" id="KTD76496.1"/>
    </source>
</evidence>
<dbReference type="AlphaFoldDB" id="A0A0W1A5M5"/>
<keyword evidence="3" id="KW-1185">Reference proteome</keyword>
<feature type="region of interest" description="Disordered" evidence="1">
    <location>
        <begin position="346"/>
        <end position="422"/>
    </location>
</feature>
<dbReference type="RefSeq" id="WP_058480849.1">
    <property type="nucleotide sequence ID" value="NZ_CAAAIQ010000001.1"/>
</dbReference>